<feature type="domain" description="LTD" evidence="1">
    <location>
        <begin position="1"/>
        <end position="175"/>
    </location>
</feature>
<dbReference type="Proteomes" id="UP000220034">
    <property type="component" value="Unassembled WGS sequence"/>
</dbReference>
<dbReference type="Gene3D" id="2.60.40.1260">
    <property type="entry name" value="Lamin Tail domain"/>
    <property type="match status" value="1"/>
</dbReference>
<sequence length="401" mass="42524">MADALIGGIVINEILADPNGANNFDTDGNGTADNLDEYIELFNTSASSIDISGLELWDAGIGQWFTFPPGTVLAPSGHALVMTGVQSGGSLPSGAAGDLFFDAGRGAPLINNGGDNVTLYDPSSDTFVQAVYNGDSLDDPTLGAGGYSGFSSTASRIGSGEDFGNDVDGQSVQRTGDGADVFTTDEPTPGATNICFANGTQLATPGGLRAVEDLRVGDRVTTLDGDAVPVSWIFVKCWSVEQMCTSPNLAPICISQGAFGNGVPQRDLRLSQHHRILVEGPISQRMFGAAQVLVPAKALLALPGIYVEQPRQPVSYYHIMLDAHQVLSAEGLWSESLYLGPQALNTIPDELLQDALDVLGLTREQIRNSHVKPARHLASVRQGRNLIVRHQRNAKPLMRLR</sequence>
<keyword evidence="3" id="KW-1185">Reference proteome</keyword>
<dbReference type="Pfam" id="PF13403">
    <property type="entry name" value="Hint_2"/>
    <property type="match status" value="1"/>
</dbReference>
<gene>
    <name evidence="2" type="ORF">SAMN06273572_102596</name>
</gene>
<proteinExistence type="predicted"/>
<protein>
    <submittedName>
        <fullName evidence="2">Lamin Tail Domain</fullName>
    </submittedName>
</protein>
<dbReference type="AlphaFoldDB" id="A0A2C9CRN7"/>
<dbReference type="SUPFAM" id="SSF74853">
    <property type="entry name" value="Lamin A/C globular tail domain"/>
    <property type="match status" value="1"/>
</dbReference>
<dbReference type="RefSeq" id="WP_180955944.1">
    <property type="nucleotide sequence ID" value="NZ_OCTN01000002.1"/>
</dbReference>
<evidence type="ECO:0000313" key="3">
    <source>
        <dbReference type="Proteomes" id="UP000220034"/>
    </source>
</evidence>
<dbReference type="Pfam" id="PF00932">
    <property type="entry name" value="LTD"/>
    <property type="match status" value="1"/>
</dbReference>
<dbReference type="PROSITE" id="PS51841">
    <property type="entry name" value="LTD"/>
    <property type="match status" value="1"/>
</dbReference>
<evidence type="ECO:0000313" key="2">
    <source>
        <dbReference type="EMBL" id="SOH93917.1"/>
    </source>
</evidence>
<evidence type="ECO:0000259" key="1">
    <source>
        <dbReference type="PROSITE" id="PS51841"/>
    </source>
</evidence>
<dbReference type="EMBL" id="OCTN01000002">
    <property type="protein sequence ID" value="SOH93917.1"/>
    <property type="molecule type" value="Genomic_DNA"/>
</dbReference>
<dbReference type="InterPro" id="IPR036415">
    <property type="entry name" value="Lamin_tail_dom_sf"/>
</dbReference>
<accession>A0A2C9CRN7</accession>
<dbReference type="Gene3D" id="2.170.16.10">
    <property type="entry name" value="Hedgehog/Intein (Hint) domain"/>
    <property type="match status" value="1"/>
</dbReference>
<name>A0A2C9CRN7_9RHOB</name>
<reference evidence="3" key="1">
    <citation type="submission" date="2017-09" db="EMBL/GenBank/DDBJ databases">
        <authorList>
            <person name="Varghese N."/>
            <person name="Submissions S."/>
        </authorList>
    </citation>
    <scope>NUCLEOTIDE SEQUENCE [LARGE SCALE GENOMIC DNA]</scope>
    <source>
        <strain evidence="3">C7</strain>
    </source>
</reference>
<dbReference type="InterPro" id="IPR001322">
    <property type="entry name" value="Lamin_tail_dom"/>
</dbReference>
<dbReference type="InterPro" id="IPR036844">
    <property type="entry name" value="Hint_dom_sf"/>
</dbReference>
<organism evidence="2 3">
    <name type="scientific">Pontivivens marinum</name>
    <dbReference type="NCBI Taxonomy" id="1690039"/>
    <lineage>
        <taxon>Bacteria</taxon>
        <taxon>Pseudomonadati</taxon>
        <taxon>Pseudomonadota</taxon>
        <taxon>Alphaproteobacteria</taxon>
        <taxon>Rhodobacterales</taxon>
        <taxon>Paracoccaceae</taxon>
        <taxon>Pontivivens</taxon>
    </lineage>
</organism>
<dbReference type="SUPFAM" id="SSF51294">
    <property type="entry name" value="Hedgehog/intein (Hint) domain"/>
    <property type="match status" value="1"/>
</dbReference>
<dbReference type="InterPro" id="IPR028992">
    <property type="entry name" value="Hedgehog/Intein_dom"/>
</dbReference>